<gene>
    <name evidence="3" type="ORF">ABB37_07506</name>
</gene>
<organism evidence="3 4">
    <name type="scientific">Leptomonas pyrrhocoris</name>
    <name type="common">Firebug parasite</name>
    <dbReference type="NCBI Taxonomy" id="157538"/>
    <lineage>
        <taxon>Eukaryota</taxon>
        <taxon>Discoba</taxon>
        <taxon>Euglenozoa</taxon>
        <taxon>Kinetoplastea</taxon>
        <taxon>Metakinetoplastina</taxon>
        <taxon>Trypanosomatida</taxon>
        <taxon>Trypanosomatidae</taxon>
        <taxon>Leishmaniinae</taxon>
        <taxon>Leptomonas</taxon>
    </lineage>
</organism>
<evidence type="ECO:0000313" key="3">
    <source>
        <dbReference type="EMBL" id="KPA76652.1"/>
    </source>
</evidence>
<dbReference type="Proteomes" id="UP000037923">
    <property type="component" value="Unassembled WGS sequence"/>
</dbReference>
<evidence type="ECO:0000256" key="1">
    <source>
        <dbReference type="SAM" id="Coils"/>
    </source>
</evidence>
<reference evidence="3 4" key="1">
    <citation type="submission" date="2015-07" db="EMBL/GenBank/DDBJ databases">
        <title>High-quality genome of monoxenous trypanosomatid Leptomonas pyrrhocoris.</title>
        <authorList>
            <person name="Flegontov P."/>
            <person name="Butenko A."/>
            <person name="Firsov S."/>
            <person name="Vlcek C."/>
            <person name="Logacheva M.D."/>
            <person name="Field M."/>
            <person name="Filatov D."/>
            <person name="Flegontova O."/>
            <person name="Gerasimov E."/>
            <person name="Jackson A.P."/>
            <person name="Kelly S."/>
            <person name="Opperdoes F."/>
            <person name="O'Reilly A."/>
            <person name="Votypka J."/>
            <person name="Yurchenko V."/>
            <person name="Lukes J."/>
        </authorList>
    </citation>
    <scope>NUCLEOTIDE SEQUENCE [LARGE SCALE GENOMIC DNA]</scope>
    <source>
        <strain evidence="3">H10</strain>
    </source>
</reference>
<protein>
    <submittedName>
        <fullName evidence="3">Uncharacterized protein</fullName>
    </submittedName>
</protein>
<comment type="caution">
    <text evidence="3">The sequence shown here is derived from an EMBL/GenBank/DDBJ whole genome shotgun (WGS) entry which is preliminary data.</text>
</comment>
<name>A0A0N0VDV1_LEPPY</name>
<feature type="coiled-coil region" evidence="1">
    <location>
        <begin position="277"/>
        <end position="304"/>
    </location>
</feature>
<feature type="region of interest" description="Disordered" evidence="2">
    <location>
        <begin position="159"/>
        <end position="214"/>
    </location>
</feature>
<dbReference type="AlphaFoldDB" id="A0A0N0VDV1"/>
<accession>A0A0N0VDV1</accession>
<evidence type="ECO:0000256" key="2">
    <source>
        <dbReference type="SAM" id="MobiDB-lite"/>
    </source>
</evidence>
<sequence length="314" mass="33824">MQPKLDGSTPSPHADIAAASQEPQQDVDIDPPSATSTHPTSPHEIPHATPSAAVAAPEVDDLEHQSKEFLLQRVRALERQLTIRNSDCARLLADRQQLLQAREKCASQRETILALQGQLDLARAQRESAVDAMETMKRRQRDQEHRDRIGNAERAMYGRPQSVAGAPPPPSNPPFSSPPATSSSGGSGSTGAKPSVATPNIGRRNPGGTVVNTAAGPQLLYDSSDISSVGFTKNARLPYDFLGGPGAQQQYLARYSGEGDVPDGGHNESEDAQVRRVINAAKDQADLEAKYAEMEDKEEEALMARIKALREGRK</sequence>
<proteinExistence type="predicted"/>
<dbReference type="EMBL" id="LGTL01000019">
    <property type="protein sequence ID" value="KPA76652.1"/>
    <property type="molecule type" value="Genomic_DNA"/>
</dbReference>
<keyword evidence="1" id="KW-0175">Coiled coil</keyword>
<feature type="compositionally biased region" description="Low complexity" evidence="2">
    <location>
        <begin position="178"/>
        <end position="195"/>
    </location>
</feature>
<dbReference type="VEuPathDB" id="TriTrypDB:LpyrH10_19_0570"/>
<feature type="compositionally biased region" description="Pro residues" evidence="2">
    <location>
        <begin position="166"/>
        <end position="177"/>
    </location>
</feature>
<keyword evidence="4" id="KW-1185">Reference proteome</keyword>
<feature type="region of interest" description="Disordered" evidence="2">
    <location>
        <begin position="1"/>
        <end position="54"/>
    </location>
</feature>
<evidence type="ECO:0000313" key="4">
    <source>
        <dbReference type="Proteomes" id="UP000037923"/>
    </source>
</evidence>
<dbReference type="OMA" id="KIRNSDC"/>
<dbReference type="GeneID" id="26907791"/>
<dbReference type="RefSeq" id="XP_015655091.1">
    <property type="nucleotide sequence ID" value="XM_015806169.1"/>
</dbReference>
<feature type="compositionally biased region" description="Low complexity" evidence="2">
    <location>
        <begin position="31"/>
        <end position="43"/>
    </location>
</feature>
<dbReference type="OrthoDB" id="267570at2759"/>